<reference evidence="5 6" key="1">
    <citation type="submission" date="2019-09" db="EMBL/GenBank/DDBJ databases">
        <authorList>
            <person name="Khan S.A."/>
            <person name="Jeon C.O."/>
            <person name="Chun B.H."/>
            <person name="Jeong S.E."/>
        </authorList>
    </citation>
    <scope>NUCLEOTIDE SEQUENCE [LARGE SCALE GENOMIC DNA]</scope>
    <source>
        <strain evidence="5 6">KCTC 42508</strain>
    </source>
</reference>
<dbReference type="InterPro" id="IPR003313">
    <property type="entry name" value="AraC-bd"/>
</dbReference>
<evidence type="ECO:0000259" key="4">
    <source>
        <dbReference type="PROSITE" id="PS01124"/>
    </source>
</evidence>
<accession>A0A5B2TTS4</accession>
<gene>
    <name evidence="5" type="ORF">F0361_15965</name>
</gene>
<dbReference type="InterPro" id="IPR018060">
    <property type="entry name" value="HTH_AraC"/>
</dbReference>
<dbReference type="AlphaFoldDB" id="A0A5B2TTS4"/>
<proteinExistence type="predicted"/>
<dbReference type="SUPFAM" id="SSF46689">
    <property type="entry name" value="Homeodomain-like"/>
    <property type="match status" value="1"/>
</dbReference>
<dbReference type="SUPFAM" id="SSF51215">
    <property type="entry name" value="Regulatory protein AraC"/>
    <property type="match status" value="1"/>
</dbReference>
<dbReference type="PANTHER" id="PTHR43280">
    <property type="entry name" value="ARAC-FAMILY TRANSCRIPTIONAL REGULATOR"/>
    <property type="match status" value="1"/>
</dbReference>
<dbReference type="Proteomes" id="UP000323188">
    <property type="component" value="Unassembled WGS sequence"/>
</dbReference>
<keyword evidence="2" id="KW-0238">DNA-binding</keyword>
<dbReference type="GO" id="GO:0043565">
    <property type="term" value="F:sequence-specific DNA binding"/>
    <property type="evidence" value="ECO:0007669"/>
    <property type="project" value="InterPro"/>
</dbReference>
<name>A0A5B2TTS4_9FLAO</name>
<evidence type="ECO:0000256" key="1">
    <source>
        <dbReference type="ARBA" id="ARBA00023015"/>
    </source>
</evidence>
<dbReference type="PROSITE" id="PS01124">
    <property type="entry name" value="HTH_ARAC_FAMILY_2"/>
    <property type="match status" value="1"/>
</dbReference>
<organism evidence="5 6">
    <name type="scientific">Maribacter flavus</name>
    <dbReference type="NCBI Taxonomy" id="1658664"/>
    <lineage>
        <taxon>Bacteria</taxon>
        <taxon>Pseudomonadati</taxon>
        <taxon>Bacteroidota</taxon>
        <taxon>Flavobacteriia</taxon>
        <taxon>Flavobacteriales</taxon>
        <taxon>Flavobacteriaceae</taxon>
        <taxon>Maribacter</taxon>
    </lineage>
</organism>
<keyword evidence="1" id="KW-0805">Transcription regulation</keyword>
<evidence type="ECO:0000256" key="3">
    <source>
        <dbReference type="ARBA" id="ARBA00023163"/>
    </source>
</evidence>
<dbReference type="Gene3D" id="1.10.10.60">
    <property type="entry name" value="Homeodomain-like"/>
    <property type="match status" value="1"/>
</dbReference>
<dbReference type="PANTHER" id="PTHR43280:SF32">
    <property type="entry name" value="TRANSCRIPTIONAL REGULATORY PROTEIN"/>
    <property type="match status" value="1"/>
</dbReference>
<evidence type="ECO:0000313" key="6">
    <source>
        <dbReference type="Proteomes" id="UP000323188"/>
    </source>
</evidence>
<dbReference type="SMART" id="SM00342">
    <property type="entry name" value="HTH_ARAC"/>
    <property type="match status" value="1"/>
</dbReference>
<evidence type="ECO:0000313" key="5">
    <source>
        <dbReference type="EMBL" id="KAA2217438.1"/>
    </source>
</evidence>
<evidence type="ECO:0000256" key="2">
    <source>
        <dbReference type="ARBA" id="ARBA00023125"/>
    </source>
</evidence>
<dbReference type="RefSeq" id="WP_154920129.1">
    <property type="nucleotide sequence ID" value="NZ_VUOE01000002.1"/>
</dbReference>
<dbReference type="Pfam" id="PF12833">
    <property type="entry name" value="HTH_18"/>
    <property type="match status" value="1"/>
</dbReference>
<protein>
    <submittedName>
        <fullName evidence="5">Helix-turn-helix domain-containing protein</fullName>
    </submittedName>
</protein>
<keyword evidence="3" id="KW-0804">Transcription</keyword>
<dbReference type="InterPro" id="IPR037923">
    <property type="entry name" value="HTH-like"/>
</dbReference>
<feature type="domain" description="HTH araC/xylS-type" evidence="4">
    <location>
        <begin position="191"/>
        <end position="269"/>
    </location>
</feature>
<sequence length="270" mass="31055">MDKDQISIYTKIDGSSTIKIAPFDVSKRYTKPHKHNKYLELVYFSKGSGFHYVDTVGYAITPPIVFLIKKDEVHHWEIDVEPKGFVIIFKEAFLNGTLDKRINQQLEQLSNEQSLKIPHDPHIDSLFEVLCKEYDSGSALQPDVVEGTLKALLAKIIGHANPGNTANTGDRLTRFQLLLEEKLKNDVTFYAEKLNTTAQNLTAQCKVRYSKTASEIIAQEIIKESKRMLRYTNATITEIAYSFEFKDVSHFVKYFKRNTGKTPLQFRRRE</sequence>
<comment type="caution">
    <text evidence="5">The sequence shown here is derived from an EMBL/GenBank/DDBJ whole genome shotgun (WGS) entry which is preliminary data.</text>
</comment>
<dbReference type="InterPro" id="IPR009057">
    <property type="entry name" value="Homeodomain-like_sf"/>
</dbReference>
<dbReference type="EMBL" id="VUOE01000002">
    <property type="protein sequence ID" value="KAA2217438.1"/>
    <property type="molecule type" value="Genomic_DNA"/>
</dbReference>
<dbReference type="Pfam" id="PF02311">
    <property type="entry name" value="AraC_binding"/>
    <property type="match status" value="1"/>
</dbReference>
<dbReference type="GO" id="GO:0003700">
    <property type="term" value="F:DNA-binding transcription factor activity"/>
    <property type="evidence" value="ECO:0007669"/>
    <property type="project" value="InterPro"/>
</dbReference>